<dbReference type="EMBL" id="GGEC01060953">
    <property type="protein sequence ID" value="MBX41437.1"/>
    <property type="molecule type" value="Transcribed_RNA"/>
</dbReference>
<evidence type="ECO:0000313" key="1">
    <source>
        <dbReference type="EMBL" id="MBX41437.1"/>
    </source>
</evidence>
<sequence>MKHQTFYHLLPRQEVLQIPKAASWGTDLWLDMCCVRGKVNCVCVCVYTLL</sequence>
<protein>
    <submittedName>
        <fullName evidence="1">Uncharacterized protein MANES_11G025600</fullName>
    </submittedName>
</protein>
<reference evidence="1" key="1">
    <citation type="submission" date="2018-02" db="EMBL/GenBank/DDBJ databases">
        <title>Rhizophora mucronata_Transcriptome.</title>
        <authorList>
            <person name="Meera S.P."/>
            <person name="Sreeshan A."/>
            <person name="Augustine A."/>
        </authorList>
    </citation>
    <scope>NUCLEOTIDE SEQUENCE</scope>
    <source>
        <tissue evidence="1">Leaf</tissue>
    </source>
</reference>
<accession>A0A2P2NG25</accession>
<name>A0A2P2NG25_RHIMU</name>
<dbReference type="AlphaFoldDB" id="A0A2P2NG25"/>
<proteinExistence type="predicted"/>
<organism evidence="1">
    <name type="scientific">Rhizophora mucronata</name>
    <name type="common">Asiatic mangrove</name>
    <dbReference type="NCBI Taxonomy" id="61149"/>
    <lineage>
        <taxon>Eukaryota</taxon>
        <taxon>Viridiplantae</taxon>
        <taxon>Streptophyta</taxon>
        <taxon>Embryophyta</taxon>
        <taxon>Tracheophyta</taxon>
        <taxon>Spermatophyta</taxon>
        <taxon>Magnoliopsida</taxon>
        <taxon>eudicotyledons</taxon>
        <taxon>Gunneridae</taxon>
        <taxon>Pentapetalae</taxon>
        <taxon>rosids</taxon>
        <taxon>fabids</taxon>
        <taxon>Malpighiales</taxon>
        <taxon>Rhizophoraceae</taxon>
        <taxon>Rhizophora</taxon>
    </lineage>
</organism>